<comment type="similarity">
    <text evidence="1">Belongs to the glycosyl hydrolase 32 family.</text>
</comment>
<evidence type="ECO:0000256" key="1">
    <source>
        <dbReference type="ARBA" id="ARBA00009902"/>
    </source>
</evidence>
<dbReference type="GeneID" id="8745258"/>
<dbReference type="Pfam" id="PF08244">
    <property type="entry name" value="Glyco_hydro_32C"/>
    <property type="match status" value="1"/>
</dbReference>
<dbReference type="GO" id="GO:0005987">
    <property type="term" value="P:sucrose catabolic process"/>
    <property type="evidence" value="ECO:0007669"/>
    <property type="project" value="TreeGrafter"/>
</dbReference>
<dbReference type="Gene3D" id="2.60.120.560">
    <property type="entry name" value="Exo-inulinase, domain 1"/>
    <property type="match status" value="1"/>
</dbReference>
<evidence type="ECO:0000313" key="6">
    <source>
        <dbReference type="EMBL" id="ADB63440.1"/>
    </source>
</evidence>
<dbReference type="KEGG" id="htu:Htur_4655"/>
<dbReference type="SUPFAM" id="SSF49899">
    <property type="entry name" value="Concanavalin A-like lectins/glucanases"/>
    <property type="match status" value="1"/>
</dbReference>
<dbReference type="CAZy" id="GH32">
    <property type="family name" value="Glycoside Hydrolase Family 32"/>
</dbReference>
<keyword evidence="3" id="KW-0326">Glycosidase</keyword>
<reference evidence="6 7" key="1">
    <citation type="journal article" date="2010" name="Stand. Genomic Sci.">
        <title>Complete genome sequence of Haloterrigena turkmenica type strain (4k).</title>
        <authorList>
            <person name="Saunders E."/>
            <person name="Tindall B.J."/>
            <person name="Fahnrich R."/>
            <person name="Lapidus A."/>
            <person name="Copeland A."/>
            <person name="Del Rio T.G."/>
            <person name="Lucas S."/>
            <person name="Chen F."/>
            <person name="Tice H."/>
            <person name="Cheng J.F."/>
            <person name="Han C."/>
            <person name="Detter J.C."/>
            <person name="Bruce D."/>
            <person name="Goodwin L."/>
            <person name="Chain P."/>
            <person name="Pitluck S."/>
            <person name="Pati A."/>
            <person name="Ivanova N."/>
            <person name="Mavromatis K."/>
            <person name="Chen A."/>
            <person name="Palaniappan K."/>
            <person name="Land M."/>
            <person name="Hauser L."/>
            <person name="Chang Y.J."/>
            <person name="Jeffries C.D."/>
            <person name="Brettin T."/>
            <person name="Rohde M."/>
            <person name="Goker M."/>
            <person name="Bristow J."/>
            <person name="Eisen J.A."/>
            <person name="Markowitz V."/>
            <person name="Hugenholtz P."/>
            <person name="Klenk H.P."/>
            <person name="Kyrpides N.C."/>
        </authorList>
    </citation>
    <scope>NUCLEOTIDE SEQUENCE [LARGE SCALE GENOMIC DNA]</scope>
    <source>
        <strain evidence="7">ATCC 51198 / DSM 5511 / JCM 9101 / NCIMB 13204 / VKM B-1734 / 4k</strain>
    </source>
</reference>
<dbReference type="InterPro" id="IPR013148">
    <property type="entry name" value="Glyco_hydro_32_N"/>
</dbReference>
<evidence type="ECO:0000259" key="4">
    <source>
        <dbReference type="Pfam" id="PF00251"/>
    </source>
</evidence>
<protein>
    <submittedName>
        <fullName evidence="6">Glycosyl hydrolase family 32 domain protein</fullName>
    </submittedName>
</protein>
<dbReference type="InterPro" id="IPR001362">
    <property type="entry name" value="Glyco_hydro_32"/>
</dbReference>
<dbReference type="EMBL" id="CP001862">
    <property type="protein sequence ID" value="ADB63440.1"/>
    <property type="molecule type" value="Genomic_DNA"/>
</dbReference>
<dbReference type="SMART" id="SM00640">
    <property type="entry name" value="Glyco_32"/>
    <property type="match status" value="1"/>
</dbReference>
<dbReference type="PROSITE" id="PS00609">
    <property type="entry name" value="GLYCOSYL_HYDROL_F32"/>
    <property type="match status" value="1"/>
</dbReference>
<keyword evidence="2 6" id="KW-0378">Hydrolase</keyword>
<dbReference type="Pfam" id="PF00251">
    <property type="entry name" value="Glyco_hydro_32N"/>
    <property type="match status" value="1"/>
</dbReference>
<gene>
    <name evidence="6" type="ordered locus">Htur_4655</name>
</gene>
<dbReference type="InterPro" id="IPR013189">
    <property type="entry name" value="Glyco_hydro_32_C"/>
</dbReference>
<dbReference type="InterPro" id="IPR018053">
    <property type="entry name" value="Glyco_hydro_32_AS"/>
</dbReference>
<proteinExistence type="inferred from homology"/>
<name>D2S243_HALTV</name>
<dbReference type="InterPro" id="IPR023296">
    <property type="entry name" value="Glyco_hydro_beta-prop_sf"/>
</dbReference>
<evidence type="ECO:0000313" key="7">
    <source>
        <dbReference type="Proteomes" id="UP000001903"/>
    </source>
</evidence>
<dbReference type="SUPFAM" id="SSF75005">
    <property type="entry name" value="Arabinanase/levansucrase/invertase"/>
    <property type="match status" value="1"/>
</dbReference>
<sequence>MTQKLPLNPNQWRPEYHFSPSEGWLNDPNGLVYCDGVYHMFYQAGEHRRRWDHATSEDLLSWSEQGTKIQDTQSVQSFSGGAVVDRGDTADFGENTLVFTYTGHHDDGTEDQRLAYSTDIGDTVRTYNANPIIESATGDFRDPNAFWYEPDASWRMVVSRVEGTRDRPAGIEVYSSDNLRDWAYESTYRDTDGEEWECPSLFELPVERTAESRWVMIVSSIENCSVEYHIGHFNGTEFVAEDVILADYGYDFYAAQNWENPPRHGELVVSWMNNWAYADNGPNPGWRGVMTIPRTIALHNVNGDVKVHQYPAAEVARMRKNVITDLSQETVVPDENPLEQVDIGNRTLDIVATVDPRNADTVEFRVCEGRTQASSIVYDTVNEELHFDRTNAGAFFDNDAYGTTSMPLKLREDGTVKLRILIDRCSVELFANDGRRTMTNLVYPDRESTGVSFSSEGGAAEVERLMVYGLETS</sequence>
<dbReference type="CDD" id="cd18622">
    <property type="entry name" value="GH32_Inu-like"/>
    <property type="match status" value="1"/>
</dbReference>
<accession>D2S243</accession>
<evidence type="ECO:0000256" key="2">
    <source>
        <dbReference type="ARBA" id="ARBA00022801"/>
    </source>
</evidence>
<feature type="domain" description="Glycosyl hydrolase family 32 N-terminal" evidence="4">
    <location>
        <begin position="17"/>
        <end position="311"/>
    </location>
</feature>
<geneLocation type="plasmid" evidence="6 7">
    <name>pHTUR02</name>
</geneLocation>
<dbReference type="InterPro" id="IPR013320">
    <property type="entry name" value="ConA-like_dom_sf"/>
</dbReference>
<organism evidence="6 7">
    <name type="scientific">Haloterrigena turkmenica (strain ATCC 51198 / DSM 5511 / JCM 9101 / NCIMB 13204 / VKM B-1734 / 4k)</name>
    <name type="common">Halococcus turkmenicus</name>
    <dbReference type="NCBI Taxonomy" id="543526"/>
    <lineage>
        <taxon>Archaea</taxon>
        <taxon>Methanobacteriati</taxon>
        <taxon>Methanobacteriota</taxon>
        <taxon>Stenosarchaea group</taxon>
        <taxon>Halobacteria</taxon>
        <taxon>Halobacteriales</taxon>
        <taxon>Natrialbaceae</taxon>
        <taxon>Haloterrigena</taxon>
    </lineage>
</organism>
<keyword evidence="6" id="KW-0614">Plasmid</keyword>
<dbReference type="PANTHER" id="PTHR42800:SF1">
    <property type="entry name" value="EXOINULINASE INUD (AFU_ORTHOLOGUE AFUA_5G00480)"/>
    <property type="match status" value="1"/>
</dbReference>
<dbReference type="GO" id="GO:0004575">
    <property type="term" value="F:sucrose alpha-glucosidase activity"/>
    <property type="evidence" value="ECO:0007669"/>
    <property type="project" value="TreeGrafter"/>
</dbReference>
<keyword evidence="7" id="KW-1185">Reference proteome</keyword>
<evidence type="ECO:0000256" key="3">
    <source>
        <dbReference type="ARBA" id="ARBA00023295"/>
    </source>
</evidence>
<dbReference type="RefSeq" id="WP_012945684.1">
    <property type="nucleotide sequence ID" value="NC_013745.1"/>
</dbReference>
<dbReference type="Gene3D" id="2.115.10.20">
    <property type="entry name" value="Glycosyl hydrolase domain, family 43"/>
    <property type="match status" value="1"/>
</dbReference>
<dbReference type="Proteomes" id="UP000001903">
    <property type="component" value="Plasmid pHTUR02"/>
</dbReference>
<dbReference type="GO" id="GO:0005737">
    <property type="term" value="C:cytoplasm"/>
    <property type="evidence" value="ECO:0007669"/>
    <property type="project" value="TreeGrafter"/>
</dbReference>
<dbReference type="AlphaFoldDB" id="D2S243"/>
<dbReference type="PANTHER" id="PTHR42800">
    <property type="entry name" value="EXOINULINASE INUD (AFU_ORTHOLOGUE AFUA_5G00480)"/>
    <property type="match status" value="1"/>
</dbReference>
<feature type="domain" description="Glycosyl hydrolase family 32 C-terminal" evidence="5">
    <location>
        <begin position="329"/>
        <end position="468"/>
    </location>
</feature>
<evidence type="ECO:0000259" key="5">
    <source>
        <dbReference type="Pfam" id="PF08244"/>
    </source>
</evidence>
<dbReference type="HOGENOM" id="CLU_001528_3_1_2"/>